<dbReference type="GO" id="GO:0005634">
    <property type="term" value="C:nucleus"/>
    <property type="evidence" value="ECO:0007669"/>
    <property type="project" value="TreeGrafter"/>
</dbReference>
<dbReference type="InterPro" id="IPR020095">
    <property type="entry name" value="PsdUridine_synth_TruA_C"/>
</dbReference>
<evidence type="ECO:0000313" key="6">
    <source>
        <dbReference type="EMBL" id="KAI7727894.1"/>
    </source>
</evidence>
<dbReference type="InterPro" id="IPR020097">
    <property type="entry name" value="PsdUridine_synth_TruA_a/b_dom"/>
</dbReference>
<gene>
    <name evidence="6" type="ORF">M8C21_010183</name>
</gene>
<protein>
    <recommendedName>
        <fullName evidence="4">tRNA pseudouridine synthase</fullName>
        <ecNumber evidence="4">5.4.99.12</ecNumber>
    </recommendedName>
</protein>
<dbReference type="GO" id="GO:1990481">
    <property type="term" value="P:mRNA pseudouridine synthesis"/>
    <property type="evidence" value="ECO:0007669"/>
    <property type="project" value="TreeGrafter"/>
</dbReference>
<keyword evidence="2 4" id="KW-0819">tRNA processing</keyword>
<dbReference type="GO" id="GO:0160147">
    <property type="term" value="F:tRNA pseudouridine(38-40) synthase activity"/>
    <property type="evidence" value="ECO:0007669"/>
    <property type="project" value="UniProtKB-EC"/>
</dbReference>
<sequence>MISFKMEIPENAWIDDPNGIALADIVNTYLPKNIRVFSILPSQKSFNAKEECNMRKYGYLLPLEVIGITRNCSEAEIEHHLSEFNDILNFFEGKHPFHNYTIPSEYRNQYSEEQSLGNGNDEVVDEEHVPLRFSGSDRKSVDESESNGSSLNDMLISAKWLHQPDENDRITDIHFHKIFQCSCGQMKTLFGTRYVEISICGESFMLHQIRKMVGAAVAAKRGLLPRDVIPLSLNKFTRFSLPVAPSKVLFLRWNHFILEKETGKSIRPEILTSVESEEILKNVEDFYESIMLPQFAEFLDPTKHPWKEWVELLDANTRIQGSQLDEIRKAWATWEENFWVKTDAALYYSS</sequence>
<evidence type="ECO:0000256" key="4">
    <source>
        <dbReference type="RuleBase" id="RU003792"/>
    </source>
</evidence>
<comment type="catalytic activity">
    <reaction evidence="4">
        <text>uridine(38/39/40) in tRNA = pseudouridine(38/39/40) in tRNA</text>
        <dbReference type="Rhea" id="RHEA:22376"/>
        <dbReference type="Rhea" id="RHEA-COMP:10085"/>
        <dbReference type="Rhea" id="RHEA-COMP:10087"/>
        <dbReference type="ChEBI" id="CHEBI:65314"/>
        <dbReference type="ChEBI" id="CHEBI:65315"/>
        <dbReference type="EC" id="5.4.99.12"/>
    </reaction>
</comment>
<evidence type="ECO:0000256" key="3">
    <source>
        <dbReference type="ARBA" id="ARBA00023235"/>
    </source>
</evidence>
<evidence type="ECO:0000256" key="2">
    <source>
        <dbReference type="ARBA" id="ARBA00022694"/>
    </source>
</evidence>
<comment type="similarity">
    <text evidence="1 4">Belongs to the tRNA pseudouridine synthase TruA family.</text>
</comment>
<keyword evidence="3 4" id="KW-0413">Isomerase</keyword>
<organism evidence="6 7">
    <name type="scientific">Ambrosia artemisiifolia</name>
    <name type="common">Common ragweed</name>
    <dbReference type="NCBI Taxonomy" id="4212"/>
    <lineage>
        <taxon>Eukaryota</taxon>
        <taxon>Viridiplantae</taxon>
        <taxon>Streptophyta</taxon>
        <taxon>Embryophyta</taxon>
        <taxon>Tracheophyta</taxon>
        <taxon>Spermatophyta</taxon>
        <taxon>Magnoliopsida</taxon>
        <taxon>eudicotyledons</taxon>
        <taxon>Gunneridae</taxon>
        <taxon>Pentapetalae</taxon>
        <taxon>asterids</taxon>
        <taxon>campanulids</taxon>
        <taxon>Asterales</taxon>
        <taxon>Asteraceae</taxon>
        <taxon>Asteroideae</taxon>
        <taxon>Heliantheae alliance</taxon>
        <taxon>Heliantheae</taxon>
        <taxon>Ambrosia</taxon>
    </lineage>
</organism>
<dbReference type="Gene3D" id="3.30.70.660">
    <property type="entry name" value="Pseudouridine synthase I, catalytic domain, C-terminal subdomain"/>
    <property type="match status" value="1"/>
</dbReference>
<dbReference type="EC" id="5.4.99.12" evidence="4"/>
<proteinExistence type="inferred from homology"/>
<dbReference type="Pfam" id="PF01416">
    <property type="entry name" value="PseudoU_synth_1"/>
    <property type="match status" value="1"/>
</dbReference>
<dbReference type="EMBL" id="JAMZMK010011301">
    <property type="protein sequence ID" value="KAI7727894.1"/>
    <property type="molecule type" value="Genomic_DNA"/>
</dbReference>
<dbReference type="PANTHER" id="PTHR11142">
    <property type="entry name" value="PSEUDOURIDYLATE SYNTHASE"/>
    <property type="match status" value="1"/>
</dbReference>
<reference evidence="6" key="1">
    <citation type="submission" date="2022-06" db="EMBL/GenBank/DDBJ databases">
        <title>Uncovering the hologenomic basis of an extraordinary plant invasion.</title>
        <authorList>
            <person name="Bieker V.C."/>
            <person name="Martin M.D."/>
            <person name="Gilbert T."/>
            <person name="Hodgins K."/>
            <person name="Battlay P."/>
            <person name="Petersen B."/>
            <person name="Wilson J."/>
        </authorList>
    </citation>
    <scope>NUCLEOTIDE SEQUENCE</scope>
    <source>
        <strain evidence="6">AA19_3_7</strain>
        <tissue evidence="6">Leaf</tissue>
    </source>
</reference>
<dbReference type="AlphaFoldDB" id="A0AAD5BTG3"/>
<evidence type="ECO:0000259" key="5">
    <source>
        <dbReference type="Pfam" id="PF01416"/>
    </source>
</evidence>
<dbReference type="InterPro" id="IPR001406">
    <property type="entry name" value="PsdUridine_synth_TruA"/>
</dbReference>
<name>A0AAD5BTG3_AMBAR</name>
<dbReference type="SUPFAM" id="SSF55120">
    <property type="entry name" value="Pseudouridine synthase"/>
    <property type="match status" value="1"/>
</dbReference>
<feature type="domain" description="Pseudouridine synthase I TruA alpha/beta" evidence="5">
    <location>
        <begin position="186"/>
        <end position="247"/>
    </location>
</feature>
<evidence type="ECO:0000313" key="7">
    <source>
        <dbReference type="Proteomes" id="UP001206925"/>
    </source>
</evidence>
<dbReference type="Proteomes" id="UP001206925">
    <property type="component" value="Unassembled WGS sequence"/>
</dbReference>
<dbReference type="InterPro" id="IPR020103">
    <property type="entry name" value="PsdUridine_synth_cat_dom_sf"/>
</dbReference>
<dbReference type="GO" id="GO:0031119">
    <property type="term" value="P:tRNA pseudouridine synthesis"/>
    <property type="evidence" value="ECO:0007669"/>
    <property type="project" value="TreeGrafter"/>
</dbReference>
<evidence type="ECO:0000256" key="1">
    <source>
        <dbReference type="ARBA" id="ARBA00009375"/>
    </source>
</evidence>
<dbReference type="GO" id="GO:0003723">
    <property type="term" value="F:RNA binding"/>
    <property type="evidence" value="ECO:0007669"/>
    <property type="project" value="InterPro"/>
</dbReference>
<dbReference type="PANTHER" id="PTHR11142:SF9">
    <property type="entry name" value="TRNA PSEUDOURIDINE SYNTHASE-RELATED"/>
    <property type="match status" value="1"/>
</dbReference>
<comment type="caution">
    <text evidence="6">The sequence shown here is derived from an EMBL/GenBank/DDBJ whole genome shotgun (WGS) entry which is preliminary data.</text>
</comment>
<keyword evidence="7" id="KW-1185">Reference proteome</keyword>
<accession>A0AAD5BTG3</accession>